<protein>
    <submittedName>
        <fullName evidence="1">Uncharacterized protein</fullName>
    </submittedName>
</protein>
<evidence type="ECO:0000313" key="2">
    <source>
        <dbReference type="Proteomes" id="UP000646484"/>
    </source>
</evidence>
<reference evidence="1 2" key="1">
    <citation type="submission" date="2020-08" db="EMBL/GenBank/DDBJ databases">
        <title>Genome public.</title>
        <authorList>
            <person name="Liu C."/>
            <person name="Sun Q."/>
        </authorList>
    </citation>
    <scope>NUCLEOTIDE SEQUENCE [LARGE SCALE GENOMIC DNA]</scope>
    <source>
        <strain evidence="1 2">NSJ-56</strain>
    </source>
</reference>
<proteinExistence type="predicted"/>
<sequence>MIALKRLVKYIRRQKKAVEKETIGKEEILAGIEASLIELELIRAGKKKAKDINEFLDELQD</sequence>
<evidence type="ECO:0000313" key="1">
    <source>
        <dbReference type="EMBL" id="MBC5620602.1"/>
    </source>
</evidence>
<comment type="caution">
    <text evidence="1">The sequence shown here is derived from an EMBL/GenBank/DDBJ whole genome shotgun (WGS) entry which is preliminary data.</text>
</comment>
<keyword evidence="2" id="KW-1185">Reference proteome</keyword>
<accession>A0ABR7CY73</accession>
<gene>
    <name evidence="1" type="ORF">H8S64_05775</name>
</gene>
<name>A0ABR7CY73_9BACT</name>
<dbReference type="EMBL" id="JACOOH010000002">
    <property type="protein sequence ID" value="MBC5620602.1"/>
    <property type="molecule type" value="Genomic_DNA"/>
</dbReference>
<organism evidence="1 2">
    <name type="scientific">Butyricimonas hominis</name>
    <dbReference type="NCBI Taxonomy" id="2763032"/>
    <lineage>
        <taxon>Bacteria</taxon>
        <taxon>Pseudomonadati</taxon>
        <taxon>Bacteroidota</taxon>
        <taxon>Bacteroidia</taxon>
        <taxon>Bacteroidales</taxon>
        <taxon>Odoribacteraceae</taxon>
        <taxon>Butyricimonas</taxon>
    </lineage>
</organism>
<dbReference type="Proteomes" id="UP000646484">
    <property type="component" value="Unassembled WGS sequence"/>
</dbReference>